<dbReference type="SMART" id="SM00028">
    <property type="entry name" value="TPR"/>
    <property type="match status" value="3"/>
</dbReference>
<dbReference type="SUPFAM" id="SSF54534">
    <property type="entry name" value="FKBP-like"/>
    <property type="match status" value="1"/>
</dbReference>
<dbReference type="GO" id="GO:0051879">
    <property type="term" value="F:Hsp90 protein binding"/>
    <property type="evidence" value="ECO:0007669"/>
    <property type="project" value="TreeGrafter"/>
</dbReference>
<dbReference type="PANTHER" id="PTHR46674:SF1">
    <property type="entry name" value="INACTIVE PEPTIDYL-PROLYL CIS-TRANS ISOMERASE FKBP6"/>
    <property type="match status" value="1"/>
</dbReference>
<dbReference type="Pfam" id="PF00254">
    <property type="entry name" value="FKBP_C"/>
    <property type="match status" value="1"/>
</dbReference>
<keyword evidence="4" id="KW-0413">Isomerase</keyword>
<dbReference type="InterPro" id="IPR019734">
    <property type="entry name" value="TPR_rpt"/>
</dbReference>
<dbReference type="Proteomes" id="UP001445076">
    <property type="component" value="Unassembled WGS sequence"/>
</dbReference>
<dbReference type="GO" id="GO:0007283">
    <property type="term" value="P:spermatogenesis"/>
    <property type="evidence" value="ECO:0007669"/>
    <property type="project" value="TreeGrafter"/>
</dbReference>
<evidence type="ECO:0000256" key="3">
    <source>
        <dbReference type="ARBA" id="ARBA00022803"/>
    </source>
</evidence>
<dbReference type="PANTHER" id="PTHR46674">
    <property type="entry name" value="INACTIVE PEPTIDYL-PROLYL CIS-TRANS ISOMERASE FKBP6"/>
    <property type="match status" value="1"/>
</dbReference>
<organism evidence="7 8">
    <name type="scientific">Cherax quadricarinatus</name>
    <name type="common">Australian red claw crayfish</name>
    <dbReference type="NCBI Taxonomy" id="27406"/>
    <lineage>
        <taxon>Eukaryota</taxon>
        <taxon>Metazoa</taxon>
        <taxon>Ecdysozoa</taxon>
        <taxon>Arthropoda</taxon>
        <taxon>Crustacea</taxon>
        <taxon>Multicrustacea</taxon>
        <taxon>Malacostraca</taxon>
        <taxon>Eumalacostraca</taxon>
        <taxon>Eucarida</taxon>
        <taxon>Decapoda</taxon>
        <taxon>Pleocyemata</taxon>
        <taxon>Astacidea</taxon>
        <taxon>Parastacoidea</taxon>
        <taxon>Parastacidae</taxon>
        <taxon>Cherax</taxon>
    </lineage>
</organism>
<evidence type="ECO:0000256" key="2">
    <source>
        <dbReference type="ARBA" id="ARBA00022737"/>
    </source>
</evidence>
<comment type="catalytic activity">
    <reaction evidence="4">
        <text>[protein]-peptidylproline (omega=180) = [protein]-peptidylproline (omega=0)</text>
        <dbReference type="Rhea" id="RHEA:16237"/>
        <dbReference type="Rhea" id="RHEA-COMP:10747"/>
        <dbReference type="Rhea" id="RHEA-COMP:10748"/>
        <dbReference type="ChEBI" id="CHEBI:83833"/>
        <dbReference type="ChEBI" id="CHEBI:83834"/>
        <dbReference type="EC" id="5.2.1.8"/>
    </reaction>
</comment>
<keyword evidence="2" id="KW-0677">Repeat</keyword>
<dbReference type="EMBL" id="JARKIK010000061">
    <property type="protein sequence ID" value="KAK8731472.1"/>
    <property type="molecule type" value="Genomic_DNA"/>
</dbReference>
<dbReference type="GO" id="GO:0003755">
    <property type="term" value="F:peptidyl-prolyl cis-trans isomerase activity"/>
    <property type="evidence" value="ECO:0007669"/>
    <property type="project" value="UniProtKB-KW"/>
</dbReference>
<keyword evidence="4" id="KW-0697">Rotamase</keyword>
<dbReference type="GO" id="GO:0034587">
    <property type="term" value="P:piRNA processing"/>
    <property type="evidence" value="ECO:0007669"/>
    <property type="project" value="TreeGrafter"/>
</dbReference>
<dbReference type="InterPro" id="IPR042282">
    <property type="entry name" value="FKBP6/shu"/>
</dbReference>
<feature type="non-terminal residue" evidence="7">
    <location>
        <position position="1"/>
    </location>
</feature>
<dbReference type="PROSITE" id="PS50059">
    <property type="entry name" value="FKBP_PPIASE"/>
    <property type="match status" value="1"/>
</dbReference>
<dbReference type="GO" id="GO:0005737">
    <property type="term" value="C:cytoplasm"/>
    <property type="evidence" value="ECO:0007669"/>
    <property type="project" value="TreeGrafter"/>
</dbReference>
<keyword evidence="3 5" id="KW-0802">TPR repeat</keyword>
<evidence type="ECO:0000256" key="1">
    <source>
        <dbReference type="ARBA" id="ARBA00009648"/>
    </source>
</evidence>
<dbReference type="AlphaFoldDB" id="A0AAW0WW48"/>
<evidence type="ECO:0000259" key="6">
    <source>
        <dbReference type="PROSITE" id="PS50059"/>
    </source>
</evidence>
<dbReference type="PROSITE" id="PS50005">
    <property type="entry name" value="TPR"/>
    <property type="match status" value="1"/>
</dbReference>
<dbReference type="Gene3D" id="1.25.40.10">
    <property type="entry name" value="Tetratricopeptide repeat domain"/>
    <property type="match status" value="1"/>
</dbReference>
<dbReference type="Gene3D" id="3.10.50.40">
    <property type="match status" value="1"/>
</dbReference>
<comment type="similarity">
    <text evidence="1">Belongs to the FKBP6 family.</text>
</comment>
<protein>
    <recommendedName>
        <fullName evidence="4">peptidylprolyl isomerase</fullName>
        <ecNumber evidence="4">5.2.1.8</ecNumber>
    </recommendedName>
</protein>
<evidence type="ECO:0000313" key="8">
    <source>
        <dbReference type="Proteomes" id="UP001445076"/>
    </source>
</evidence>
<dbReference type="InterPro" id="IPR011990">
    <property type="entry name" value="TPR-like_helical_dom_sf"/>
</dbReference>
<proteinExistence type="inferred from homology"/>
<accession>A0AAW0WW48</accession>
<name>A0AAW0WW48_CHEQU</name>
<dbReference type="InterPro" id="IPR046357">
    <property type="entry name" value="PPIase_dom_sf"/>
</dbReference>
<keyword evidence="8" id="KW-1185">Reference proteome</keyword>
<dbReference type="SUPFAM" id="SSF48452">
    <property type="entry name" value="TPR-like"/>
    <property type="match status" value="1"/>
</dbReference>
<feature type="repeat" description="TPR" evidence="5">
    <location>
        <begin position="301"/>
        <end position="334"/>
    </location>
</feature>
<reference evidence="7 8" key="1">
    <citation type="journal article" date="2024" name="BMC Genomics">
        <title>Genome assembly of redclaw crayfish (Cherax quadricarinatus) provides insights into its immune adaptation and hypoxia tolerance.</title>
        <authorList>
            <person name="Liu Z."/>
            <person name="Zheng J."/>
            <person name="Li H."/>
            <person name="Fang K."/>
            <person name="Wang S."/>
            <person name="He J."/>
            <person name="Zhou D."/>
            <person name="Weng S."/>
            <person name="Chi M."/>
            <person name="Gu Z."/>
            <person name="He J."/>
            <person name="Li F."/>
            <person name="Wang M."/>
        </authorList>
    </citation>
    <scope>NUCLEOTIDE SEQUENCE [LARGE SCALE GENOMIC DNA]</scope>
    <source>
        <strain evidence="7">ZL_2023a</strain>
    </source>
</reference>
<sequence length="449" mass="50579">DVYSESGAILEIAENQKPSKDCTDDNGNFFNDESLFKSLSFGAGNALFDDDDEDSGSDDDAEAFEKLSRKMEDMTGDGGVLKMEVRPGIGGDIPSRAYVTFHYSAYLQYSDEPFDSSWLRGKPEKKKLDFGELLPGLNIAIKTMRKDETARFLVKSSYAFGKLGCQPRIPSNETILYEIYVISFIDCDAADVYENLDSKEEHAATFQEKLEAARGFHRKGNEHYHEGNLFAAKDAYFRAAWIMEDAHLKDEKEEEERGTLLIKMHSNLAQVFLDMNEPARACTRCNKGLAVRGVHSKDLIAKVYFRYGKAKCMLHDFKGARKALLHAQRLKPNNMDISSELEMVLLKEQKYEAQEQLMYKQMFEPLVQSSAGTLTENVVKVRPEFERVVEQTILRFIAEPNMNELQFPSSLSPVEIACVTAAAKAAECIISVKPNGAETILKIMKKAVQ</sequence>
<dbReference type="InterPro" id="IPR001179">
    <property type="entry name" value="PPIase_FKBP_dom"/>
</dbReference>
<evidence type="ECO:0000256" key="4">
    <source>
        <dbReference type="PROSITE-ProRule" id="PRU00277"/>
    </source>
</evidence>
<comment type="caution">
    <text evidence="7">The sequence shown here is derived from an EMBL/GenBank/DDBJ whole genome shotgun (WGS) entry which is preliminary data.</text>
</comment>
<evidence type="ECO:0000256" key="5">
    <source>
        <dbReference type="PROSITE-ProRule" id="PRU00339"/>
    </source>
</evidence>
<dbReference type="EC" id="5.2.1.8" evidence="4"/>
<evidence type="ECO:0000313" key="7">
    <source>
        <dbReference type="EMBL" id="KAK8731472.1"/>
    </source>
</evidence>
<gene>
    <name evidence="7" type="ORF">OTU49_007617</name>
</gene>
<feature type="domain" description="PPIase FKBP-type" evidence="6">
    <location>
        <begin position="96"/>
        <end position="185"/>
    </location>
</feature>